<feature type="transmembrane region" description="Helical" evidence="7">
    <location>
        <begin position="149"/>
        <end position="167"/>
    </location>
</feature>
<comment type="similarity">
    <text evidence="6">Belongs to the MIP/aquaporin (TC 1.A.8) family.</text>
</comment>
<name>A0AAV0QUD6_9ROSI</name>
<proteinExistence type="inferred from homology"/>
<dbReference type="InterPro" id="IPR022357">
    <property type="entry name" value="MIP_CS"/>
</dbReference>
<dbReference type="PROSITE" id="PS00221">
    <property type="entry name" value="MIP"/>
    <property type="match status" value="1"/>
</dbReference>
<dbReference type="PANTHER" id="PTHR45724:SF23">
    <property type="entry name" value="AQUAPORIN NIP4-1-RELATED"/>
    <property type="match status" value="1"/>
</dbReference>
<dbReference type="InterPro" id="IPR034294">
    <property type="entry name" value="Aquaporin_transptr"/>
</dbReference>
<keyword evidence="4 7" id="KW-1133">Transmembrane helix</keyword>
<evidence type="ECO:0000313" key="8">
    <source>
        <dbReference type="EMBL" id="CAI0547788.1"/>
    </source>
</evidence>
<accession>A0AAV0QUD6</accession>
<evidence type="ECO:0000256" key="3">
    <source>
        <dbReference type="ARBA" id="ARBA00022692"/>
    </source>
</evidence>
<feature type="transmembrane region" description="Helical" evidence="7">
    <location>
        <begin position="26"/>
        <end position="46"/>
    </location>
</feature>
<evidence type="ECO:0008006" key="10">
    <source>
        <dbReference type="Google" id="ProtNLM"/>
    </source>
</evidence>
<evidence type="ECO:0000256" key="7">
    <source>
        <dbReference type="SAM" id="Phobius"/>
    </source>
</evidence>
<keyword evidence="9" id="KW-1185">Reference proteome</keyword>
<sequence length="263" mass="28640">MEEGQSKSVASNLWSSAETVKLLQKLFAEVVGTYFVIFAGCGAVAVDKMYGSVSFPGVSVVWGLIVMVMIYSVGHISGAHFNPAVTVTFAIFRQFPFKQVKGYSLYRYHSNKQTRFQIRWICVIHCANCISSEEAYFGTVPVGPNLRSFVLEIIISFLLMFVISGVATDNRAVGELAGIAVGMTIMLNVFVAGPVSGASMNPARSLGPAIVMRIYKGIWVYIVGPFAGTILGGFAYNLIRYTNKPLSELTKSATLLRSVRGYP</sequence>
<dbReference type="AlphaFoldDB" id="A0AAV0QUD6"/>
<dbReference type="EMBL" id="CAMGYJ010000010">
    <property type="protein sequence ID" value="CAI0547788.1"/>
    <property type="molecule type" value="Genomic_DNA"/>
</dbReference>
<gene>
    <name evidence="8" type="ORF">LITE_LOCUS44507</name>
</gene>
<dbReference type="PRINTS" id="PR00783">
    <property type="entry name" value="MINTRINSICP"/>
</dbReference>
<evidence type="ECO:0000313" key="9">
    <source>
        <dbReference type="Proteomes" id="UP001154282"/>
    </source>
</evidence>
<feature type="transmembrane region" description="Helical" evidence="7">
    <location>
        <begin position="218"/>
        <end position="239"/>
    </location>
</feature>
<evidence type="ECO:0000256" key="5">
    <source>
        <dbReference type="ARBA" id="ARBA00023136"/>
    </source>
</evidence>
<dbReference type="InterPro" id="IPR000425">
    <property type="entry name" value="MIP"/>
</dbReference>
<evidence type="ECO:0000256" key="2">
    <source>
        <dbReference type="ARBA" id="ARBA00022448"/>
    </source>
</evidence>
<dbReference type="GO" id="GO:0016020">
    <property type="term" value="C:membrane"/>
    <property type="evidence" value="ECO:0007669"/>
    <property type="project" value="UniProtKB-SubCell"/>
</dbReference>
<dbReference type="Gene3D" id="1.20.1080.10">
    <property type="entry name" value="Glycerol uptake facilitator protein"/>
    <property type="match status" value="1"/>
</dbReference>
<keyword evidence="5 7" id="KW-0472">Membrane</keyword>
<keyword evidence="2 6" id="KW-0813">Transport</keyword>
<comment type="subcellular location">
    <subcellularLocation>
        <location evidence="1">Membrane</location>
        <topology evidence="1">Multi-pass membrane protein</topology>
    </subcellularLocation>
</comment>
<protein>
    <recommendedName>
        <fullName evidence="10">Aquaporin NIP-type</fullName>
    </recommendedName>
</protein>
<evidence type="ECO:0000256" key="4">
    <source>
        <dbReference type="ARBA" id="ARBA00022989"/>
    </source>
</evidence>
<dbReference type="Pfam" id="PF00230">
    <property type="entry name" value="MIP"/>
    <property type="match status" value="1"/>
</dbReference>
<dbReference type="Proteomes" id="UP001154282">
    <property type="component" value="Unassembled WGS sequence"/>
</dbReference>
<dbReference type="GO" id="GO:0015267">
    <property type="term" value="F:channel activity"/>
    <property type="evidence" value="ECO:0007669"/>
    <property type="project" value="InterPro"/>
</dbReference>
<dbReference type="SUPFAM" id="SSF81338">
    <property type="entry name" value="Aquaporin-like"/>
    <property type="match status" value="1"/>
</dbReference>
<feature type="transmembrane region" description="Helical" evidence="7">
    <location>
        <begin position="179"/>
        <end position="198"/>
    </location>
</feature>
<keyword evidence="3 6" id="KW-0812">Transmembrane</keyword>
<evidence type="ECO:0000256" key="1">
    <source>
        <dbReference type="ARBA" id="ARBA00004141"/>
    </source>
</evidence>
<dbReference type="InterPro" id="IPR023271">
    <property type="entry name" value="Aquaporin-like"/>
</dbReference>
<comment type="caution">
    <text evidence="8">The sequence shown here is derived from an EMBL/GenBank/DDBJ whole genome shotgun (WGS) entry which is preliminary data.</text>
</comment>
<dbReference type="PANTHER" id="PTHR45724">
    <property type="entry name" value="AQUAPORIN NIP2-1"/>
    <property type="match status" value="1"/>
</dbReference>
<feature type="transmembrane region" description="Helical" evidence="7">
    <location>
        <begin position="53"/>
        <end position="73"/>
    </location>
</feature>
<reference evidence="8" key="1">
    <citation type="submission" date="2022-08" db="EMBL/GenBank/DDBJ databases">
        <authorList>
            <person name="Gutierrez-Valencia J."/>
        </authorList>
    </citation>
    <scope>NUCLEOTIDE SEQUENCE</scope>
</reference>
<evidence type="ECO:0000256" key="6">
    <source>
        <dbReference type="RuleBase" id="RU000477"/>
    </source>
</evidence>
<organism evidence="8 9">
    <name type="scientific">Linum tenue</name>
    <dbReference type="NCBI Taxonomy" id="586396"/>
    <lineage>
        <taxon>Eukaryota</taxon>
        <taxon>Viridiplantae</taxon>
        <taxon>Streptophyta</taxon>
        <taxon>Embryophyta</taxon>
        <taxon>Tracheophyta</taxon>
        <taxon>Spermatophyta</taxon>
        <taxon>Magnoliopsida</taxon>
        <taxon>eudicotyledons</taxon>
        <taxon>Gunneridae</taxon>
        <taxon>Pentapetalae</taxon>
        <taxon>rosids</taxon>
        <taxon>fabids</taxon>
        <taxon>Malpighiales</taxon>
        <taxon>Linaceae</taxon>
        <taxon>Linum</taxon>
    </lineage>
</organism>